<dbReference type="Gene3D" id="2.60.40.1650">
    <property type="entry name" value="Porin MspA (Ig-like beta-sandwich domain)"/>
    <property type="match status" value="2"/>
</dbReference>
<dbReference type="InterPro" id="IPR015286">
    <property type="entry name" value="Porin_fam_mycobact-type"/>
</dbReference>
<comment type="caution">
    <text evidence="3">The sequence shown here is derived from an EMBL/GenBank/DDBJ whole genome shotgun (WGS) entry which is preliminary data.</text>
</comment>
<dbReference type="Pfam" id="PF09203">
    <property type="entry name" value="MspA"/>
    <property type="match status" value="1"/>
</dbReference>
<proteinExistence type="predicted"/>
<keyword evidence="1 2" id="KW-0732">Signal</keyword>
<feature type="chain" id="PRO_5046598487" evidence="2">
    <location>
        <begin position="27"/>
        <end position="235"/>
    </location>
</feature>
<organism evidence="3 4">
    <name type="scientific">Nocardia jiangxiensis</name>
    <dbReference type="NCBI Taxonomy" id="282685"/>
    <lineage>
        <taxon>Bacteria</taxon>
        <taxon>Bacillati</taxon>
        <taxon>Actinomycetota</taxon>
        <taxon>Actinomycetes</taxon>
        <taxon>Mycobacteriales</taxon>
        <taxon>Nocardiaceae</taxon>
        <taxon>Nocardia</taxon>
    </lineage>
</organism>
<evidence type="ECO:0000313" key="3">
    <source>
        <dbReference type="EMBL" id="MFF3566426.1"/>
    </source>
</evidence>
<evidence type="ECO:0000256" key="1">
    <source>
        <dbReference type="ARBA" id="ARBA00022729"/>
    </source>
</evidence>
<dbReference type="Proteomes" id="UP001601992">
    <property type="component" value="Unassembled WGS sequence"/>
</dbReference>
<keyword evidence="4" id="KW-1185">Reference proteome</keyword>
<gene>
    <name evidence="3" type="ORF">ACFYXQ_01435</name>
</gene>
<dbReference type="SUPFAM" id="SSF56959">
    <property type="entry name" value="Leukocidin-like"/>
    <property type="match status" value="1"/>
</dbReference>
<dbReference type="RefSeq" id="WP_387402406.1">
    <property type="nucleotide sequence ID" value="NZ_JBIAQY010000001.1"/>
</dbReference>
<name>A0ABW6RR03_9NOCA</name>
<protein>
    <submittedName>
        <fullName evidence="3">MspA family porin</fullName>
    </submittedName>
</protein>
<reference evidence="3 4" key="1">
    <citation type="submission" date="2024-10" db="EMBL/GenBank/DDBJ databases">
        <title>The Natural Products Discovery Center: Release of the First 8490 Sequenced Strains for Exploring Actinobacteria Biosynthetic Diversity.</title>
        <authorList>
            <person name="Kalkreuter E."/>
            <person name="Kautsar S.A."/>
            <person name="Yang D."/>
            <person name="Bader C.D."/>
            <person name="Teijaro C.N."/>
            <person name="Fluegel L."/>
            <person name="Davis C.M."/>
            <person name="Simpson J.R."/>
            <person name="Lauterbach L."/>
            <person name="Steele A.D."/>
            <person name="Gui C."/>
            <person name="Meng S."/>
            <person name="Li G."/>
            <person name="Viehrig K."/>
            <person name="Ye F."/>
            <person name="Su P."/>
            <person name="Kiefer A.F."/>
            <person name="Nichols A."/>
            <person name="Cepeda A.J."/>
            <person name="Yan W."/>
            <person name="Fan B."/>
            <person name="Jiang Y."/>
            <person name="Adhikari A."/>
            <person name="Zheng C.-J."/>
            <person name="Schuster L."/>
            <person name="Cowan T.M."/>
            <person name="Smanski M.J."/>
            <person name="Chevrette M.G."/>
            <person name="De Carvalho L.P.S."/>
            <person name="Shen B."/>
        </authorList>
    </citation>
    <scope>NUCLEOTIDE SEQUENCE [LARGE SCALE GENOMIC DNA]</scope>
    <source>
        <strain evidence="3 4">NPDC002593</strain>
    </source>
</reference>
<dbReference type="EMBL" id="JBIAQY010000001">
    <property type="protein sequence ID" value="MFF3566426.1"/>
    <property type="molecule type" value="Genomic_DNA"/>
</dbReference>
<accession>A0ABW6RR03</accession>
<feature type="signal peptide" evidence="2">
    <location>
        <begin position="1"/>
        <end position="26"/>
    </location>
</feature>
<evidence type="ECO:0000256" key="2">
    <source>
        <dbReference type="SAM" id="SignalP"/>
    </source>
</evidence>
<sequence length="235" mass="24575">MRTRLTIATGVVASIFLAFHLPPAAADIVPGADAHEVTKVAPHERTVRTADGRTLVIGARAEQVQRLTVGVSATREALVTDEAYASLSRRGRARLRDGTIHIGYQIGCAVALGKLSTTLGGLISVLGINGAGAPKSAITVTPHPDRPPEFSQAVLYPGIAIQQKISLELDPGTVIDVPLATGPVRNYRALIGVRKTDIRIEGCLGPAAIRSYATLTTTSALSDDTVAVYGDPVTL</sequence>
<evidence type="ECO:0000313" key="4">
    <source>
        <dbReference type="Proteomes" id="UP001601992"/>
    </source>
</evidence>
<dbReference type="InterPro" id="IPR036435">
    <property type="entry name" value="Leukocidin/porin_MspA_sf"/>
</dbReference>